<keyword evidence="2" id="KW-0479">Metal-binding</keyword>
<dbReference type="PANTHER" id="PTHR47947">
    <property type="entry name" value="CYTOCHROME P450 82C3-RELATED"/>
    <property type="match status" value="1"/>
</dbReference>
<dbReference type="InterPro" id="IPR050651">
    <property type="entry name" value="Plant_Cytochrome_P450_Monoox"/>
</dbReference>
<dbReference type="AlphaFoldDB" id="A0A8T0JSD2"/>
<dbReference type="Proteomes" id="UP000743370">
    <property type="component" value="Unassembled WGS sequence"/>
</dbReference>
<name>A0A8T0JSD2_PHAAN</name>
<gene>
    <name evidence="6" type="ORF">HKW66_Vig0169050</name>
</gene>
<reference evidence="6 7" key="1">
    <citation type="submission" date="2020-05" db="EMBL/GenBank/DDBJ databases">
        <title>Vigna angularis (adzuki bean) Var. LongXiaoDou No. 4 denovo assembly.</title>
        <authorList>
            <person name="Xiang H."/>
        </authorList>
    </citation>
    <scope>NUCLEOTIDE SEQUENCE [LARGE SCALE GENOMIC DNA]</scope>
    <source>
        <tissue evidence="6">Leaf</tissue>
    </source>
</reference>
<dbReference type="InterPro" id="IPR036396">
    <property type="entry name" value="Cyt_P450_sf"/>
</dbReference>
<evidence type="ECO:0000313" key="7">
    <source>
        <dbReference type="Proteomes" id="UP000743370"/>
    </source>
</evidence>
<evidence type="ECO:0000256" key="4">
    <source>
        <dbReference type="ARBA" id="ARBA00023004"/>
    </source>
</evidence>
<keyword evidence="3" id="KW-0560">Oxidoreductase</keyword>
<evidence type="ECO:0000313" key="6">
    <source>
        <dbReference type="EMBL" id="KAG2380126.1"/>
    </source>
</evidence>
<evidence type="ECO:0000256" key="3">
    <source>
        <dbReference type="ARBA" id="ARBA00023002"/>
    </source>
</evidence>
<evidence type="ECO:0000256" key="2">
    <source>
        <dbReference type="ARBA" id="ARBA00022723"/>
    </source>
</evidence>
<dbReference type="Gene3D" id="1.10.630.10">
    <property type="entry name" value="Cytochrome P450"/>
    <property type="match status" value="1"/>
</dbReference>
<dbReference type="GO" id="GO:0004497">
    <property type="term" value="F:monooxygenase activity"/>
    <property type="evidence" value="ECO:0007669"/>
    <property type="project" value="UniProtKB-KW"/>
</dbReference>
<dbReference type="EMBL" id="JABFOF010000009">
    <property type="protein sequence ID" value="KAG2380126.1"/>
    <property type="molecule type" value="Genomic_DNA"/>
</dbReference>
<proteinExistence type="predicted"/>
<dbReference type="SUPFAM" id="SSF48264">
    <property type="entry name" value="Cytochrome P450"/>
    <property type="match status" value="1"/>
</dbReference>
<dbReference type="PANTHER" id="PTHR47947:SF24">
    <property type="entry name" value="ISOFLAVONE 2'-HYDROXYLASE-LIKE"/>
    <property type="match status" value="1"/>
</dbReference>
<dbReference type="GO" id="GO:0020037">
    <property type="term" value="F:heme binding"/>
    <property type="evidence" value="ECO:0007669"/>
    <property type="project" value="InterPro"/>
</dbReference>
<comment type="caution">
    <text evidence="6">The sequence shown here is derived from an EMBL/GenBank/DDBJ whole genome shotgun (WGS) entry which is preliminary data.</text>
</comment>
<keyword evidence="4" id="KW-0408">Iron</keyword>
<sequence>MKGVSGRRRAEGLRKPLGYVGVRSLSKHELEENYRKSFNASFILHTLEILSNHHLNSFPRIRKDETIRLLHKLVDASNKDDFTKVELRPLFADLTFNTVMRMVCGKRYYGVEEHDGTNAEEARKFREVMDELTQFGLGSNLGDFVPFVQIVQF</sequence>
<dbReference type="GO" id="GO:0005506">
    <property type="term" value="F:iron ion binding"/>
    <property type="evidence" value="ECO:0007669"/>
    <property type="project" value="InterPro"/>
</dbReference>
<dbReference type="GO" id="GO:0016705">
    <property type="term" value="F:oxidoreductase activity, acting on paired donors, with incorporation or reduction of molecular oxygen"/>
    <property type="evidence" value="ECO:0007669"/>
    <property type="project" value="InterPro"/>
</dbReference>
<organism evidence="6 7">
    <name type="scientific">Phaseolus angularis</name>
    <name type="common">Azuki bean</name>
    <name type="synonym">Vigna angularis</name>
    <dbReference type="NCBI Taxonomy" id="3914"/>
    <lineage>
        <taxon>Eukaryota</taxon>
        <taxon>Viridiplantae</taxon>
        <taxon>Streptophyta</taxon>
        <taxon>Embryophyta</taxon>
        <taxon>Tracheophyta</taxon>
        <taxon>Spermatophyta</taxon>
        <taxon>Magnoliopsida</taxon>
        <taxon>eudicotyledons</taxon>
        <taxon>Gunneridae</taxon>
        <taxon>Pentapetalae</taxon>
        <taxon>rosids</taxon>
        <taxon>fabids</taxon>
        <taxon>Fabales</taxon>
        <taxon>Fabaceae</taxon>
        <taxon>Papilionoideae</taxon>
        <taxon>50 kb inversion clade</taxon>
        <taxon>NPAAA clade</taxon>
        <taxon>indigoferoid/millettioid clade</taxon>
        <taxon>Phaseoleae</taxon>
        <taxon>Vigna</taxon>
    </lineage>
</organism>
<keyword evidence="5" id="KW-0503">Monooxygenase</keyword>
<protein>
    <submittedName>
        <fullName evidence="6">Cytochrome P450</fullName>
    </submittedName>
</protein>
<keyword evidence="1" id="KW-0349">Heme</keyword>
<accession>A0A8T0JSD2</accession>
<evidence type="ECO:0000256" key="1">
    <source>
        <dbReference type="ARBA" id="ARBA00022617"/>
    </source>
</evidence>
<evidence type="ECO:0000256" key="5">
    <source>
        <dbReference type="ARBA" id="ARBA00023033"/>
    </source>
</evidence>